<dbReference type="InterPro" id="IPR024660">
    <property type="entry name" value="UCS_central_dom"/>
</dbReference>
<dbReference type="InParanoid" id="H2AT88"/>
<dbReference type="KEGG" id="kaf:KAFR_0C05970"/>
<dbReference type="GO" id="GO:0042802">
    <property type="term" value="F:identical protein binding"/>
    <property type="evidence" value="ECO:0007669"/>
    <property type="project" value="EnsemblFungi"/>
</dbReference>
<dbReference type="InterPro" id="IPR011989">
    <property type="entry name" value="ARM-like"/>
</dbReference>
<evidence type="ECO:0000313" key="5">
    <source>
        <dbReference type="Proteomes" id="UP000005220"/>
    </source>
</evidence>
<dbReference type="RefSeq" id="XP_003956723.1">
    <property type="nucleotide sequence ID" value="XM_003956674.1"/>
</dbReference>
<dbReference type="GO" id="GO:0051879">
    <property type="term" value="F:Hsp90 protein binding"/>
    <property type="evidence" value="ECO:0007669"/>
    <property type="project" value="TreeGrafter"/>
</dbReference>
<dbReference type="PANTHER" id="PTHR45994:SF1">
    <property type="entry name" value="FI21225P1"/>
    <property type="match status" value="1"/>
</dbReference>
<dbReference type="GO" id="GO:0007533">
    <property type="term" value="P:mating type switching"/>
    <property type="evidence" value="ECO:0007669"/>
    <property type="project" value="EnsemblFungi"/>
</dbReference>
<keyword evidence="2" id="KW-0963">Cytoplasm</keyword>
<organism evidence="4 5">
    <name type="scientific">Kazachstania africana (strain ATCC 22294 / BCRC 22015 / CBS 2517 / CECT 1963 / NBRC 1671 / NRRL Y-8276)</name>
    <name type="common">Yeast</name>
    <name type="synonym">Kluyveromyces africanus</name>
    <dbReference type="NCBI Taxonomy" id="1071382"/>
    <lineage>
        <taxon>Eukaryota</taxon>
        <taxon>Fungi</taxon>
        <taxon>Dikarya</taxon>
        <taxon>Ascomycota</taxon>
        <taxon>Saccharomycotina</taxon>
        <taxon>Saccharomycetes</taxon>
        <taxon>Saccharomycetales</taxon>
        <taxon>Saccharomycetaceae</taxon>
        <taxon>Kazachstania</taxon>
    </lineage>
</organism>
<dbReference type="STRING" id="1071382.H2AT88"/>
<evidence type="ECO:0000313" key="4">
    <source>
        <dbReference type="EMBL" id="CCF57588.1"/>
    </source>
</evidence>
<dbReference type="Gene3D" id="1.25.10.10">
    <property type="entry name" value="Leucine-rich Repeat Variant"/>
    <property type="match status" value="1"/>
</dbReference>
<dbReference type="InterPro" id="IPR016024">
    <property type="entry name" value="ARM-type_fold"/>
</dbReference>
<name>H2AT88_KAZAF</name>
<proteinExistence type="predicted"/>
<dbReference type="PANTHER" id="PTHR45994">
    <property type="entry name" value="FI21225P1"/>
    <property type="match status" value="1"/>
</dbReference>
<dbReference type="FunCoup" id="H2AT88">
    <property type="interactions" value="137"/>
</dbReference>
<dbReference type="OrthoDB" id="5574718at2759"/>
<protein>
    <recommendedName>
        <fullName evidence="3">UNC-45/Cro1/She4 central domain-containing protein</fullName>
    </recommendedName>
</protein>
<accession>H2AT88</accession>
<dbReference type="Gene3D" id="1.25.10.100">
    <property type="match status" value="1"/>
</dbReference>
<dbReference type="AlphaFoldDB" id="H2AT88"/>
<comment type="subcellular location">
    <subcellularLocation>
        <location evidence="1">Cytoplasm</location>
    </subcellularLocation>
</comment>
<dbReference type="SUPFAM" id="SSF48371">
    <property type="entry name" value="ARM repeat"/>
    <property type="match status" value="1"/>
</dbReference>
<dbReference type="GO" id="GO:0017022">
    <property type="term" value="F:myosin binding"/>
    <property type="evidence" value="ECO:0007669"/>
    <property type="project" value="EnsemblFungi"/>
</dbReference>
<evidence type="ECO:0000256" key="1">
    <source>
        <dbReference type="ARBA" id="ARBA00004496"/>
    </source>
</evidence>
<dbReference type="Proteomes" id="UP000005220">
    <property type="component" value="Chromosome 3"/>
</dbReference>
<dbReference type="HOGENOM" id="CLU_364165_0_0_1"/>
<dbReference type="eggNOG" id="KOG4151">
    <property type="taxonomic scope" value="Eukaryota"/>
</dbReference>
<keyword evidence="5" id="KW-1185">Reference proteome</keyword>
<feature type="domain" description="UNC-45/Cro1/She4 central" evidence="3">
    <location>
        <begin position="145"/>
        <end position="296"/>
    </location>
</feature>
<gene>
    <name evidence="4" type="primary">KAFR0C05970</name>
    <name evidence="4" type="ORF">KAFR_0C05970</name>
</gene>
<evidence type="ECO:0000259" key="3">
    <source>
        <dbReference type="Pfam" id="PF11701"/>
    </source>
</evidence>
<reference evidence="4 5" key="1">
    <citation type="journal article" date="2011" name="Proc. Natl. Acad. Sci. U.S.A.">
        <title>Evolutionary erosion of yeast sex chromosomes by mating-type switching accidents.</title>
        <authorList>
            <person name="Gordon J.L."/>
            <person name="Armisen D."/>
            <person name="Proux-Wera E."/>
            <person name="Oheigeartaigh S.S."/>
            <person name="Byrne K.P."/>
            <person name="Wolfe K.H."/>
        </authorList>
    </citation>
    <scope>NUCLEOTIDE SEQUENCE [LARGE SCALE GENOMIC DNA]</scope>
    <source>
        <strain evidence="5">ATCC 22294 / BCRC 22015 / CBS 2517 / CECT 1963 / NBRC 1671 / NRRL Y-8276</strain>
    </source>
</reference>
<dbReference type="GeneID" id="13885506"/>
<dbReference type="EMBL" id="HE650823">
    <property type="protein sequence ID" value="CCF57588.1"/>
    <property type="molecule type" value="Genomic_DNA"/>
</dbReference>
<dbReference type="Pfam" id="PF11701">
    <property type="entry name" value="UNC45-central"/>
    <property type="match status" value="1"/>
</dbReference>
<dbReference type="GO" id="GO:0008298">
    <property type="term" value="P:intracellular mRNA localization"/>
    <property type="evidence" value="ECO:0007669"/>
    <property type="project" value="EnsemblFungi"/>
</dbReference>
<sequence>MAATMDSLIDELVSQFNGSLSTTGDAPKYNEVLDYIFDSSHSIEESKKDMIEEIVTRSYQDHSESREHLHQLIKDDIPYSLEIFESLSSKSIHVLIGTFKDFDDISPLLSEIQARLHLKTDPNVHFLLGCIIQVLSKFSMEFKGVKFIVRELCLRMNETEIQSMGLIIFSQIEKLFHQEFNDYLSIFISSLVLEAEEEVGTDTMIKIANILIELYPAFTELCSSVLLGDDLNKLLEKHANENPNETFIKRLLVLLSVACIDENIRIHISEKYLPILEKTLKLKEYEVYSSLVLIKTWSFSKLKNITIHEMESILADSCIANRDIVDSEELSLSMEGLAYLSLKNFVKLYLRHHKFFVPTLIECIKNSKFKDQNLYGALVILANLTTPANTDSKEKSMKDLQFYSNLKDPKNEDNGDIKDDQNAINSFMLDSLLKSELISYLNSKAKDLSQGSRQQLIRLIYNITRNRAFLTTCIKHGSVTMLLEYLANKNEKERSIRILACRALARILVFTDPSIIFYRYSSLNSLPYLFEMLPNPNVDSTQAKDTLVNSEEWQTSDVLESLLALTNLASVPTSEGEEVSKAIASNTNYWAVIENLMLDESVPLQRSTLELISNLMSHPLTIASKFFNFENPHSVKNFNLLVKLLTLSDINSQRAVAAIFANIANAIPFVAKELLKQDELIKTAINVFTDQIDDADLRKRLLILFYALFELATSEKDPESYKDVQRIRSFDECLKLKEGLQFALEKKDTDSEFADLIPILQKKLEFELE</sequence>
<evidence type="ECO:0000256" key="2">
    <source>
        <dbReference type="ARBA" id="ARBA00022490"/>
    </source>
</evidence>
<dbReference type="GO" id="GO:0005737">
    <property type="term" value="C:cytoplasm"/>
    <property type="evidence" value="ECO:0007669"/>
    <property type="project" value="UniProtKB-SubCell"/>
</dbReference>